<dbReference type="EMBL" id="MU003499">
    <property type="protein sequence ID" value="KAF2473547.1"/>
    <property type="molecule type" value="Genomic_DNA"/>
</dbReference>
<evidence type="ECO:0000313" key="1">
    <source>
        <dbReference type="EMBL" id="KAF2473547.1"/>
    </source>
</evidence>
<protein>
    <submittedName>
        <fullName evidence="1">Uncharacterized protein</fullName>
    </submittedName>
</protein>
<keyword evidence="2" id="KW-1185">Reference proteome</keyword>
<dbReference type="Proteomes" id="UP000799755">
    <property type="component" value="Unassembled WGS sequence"/>
</dbReference>
<organism evidence="1 2">
    <name type="scientific">Lindgomyces ingoldianus</name>
    <dbReference type="NCBI Taxonomy" id="673940"/>
    <lineage>
        <taxon>Eukaryota</taxon>
        <taxon>Fungi</taxon>
        <taxon>Dikarya</taxon>
        <taxon>Ascomycota</taxon>
        <taxon>Pezizomycotina</taxon>
        <taxon>Dothideomycetes</taxon>
        <taxon>Pleosporomycetidae</taxon>
        <taxon>Pleosporales</taxon>
        <taxon>Lindgomycetaceae</taxon>
        <taxon>Lindgomyces</taxon>
    </lineage>
</organism>
<reference evidence="1" key="1">
    <citation type="journal article" date="2020" name="Stud. Mycol.">
        <title>101 Dothideomycetes genomes: a test case for predicting lifestyles and emergence of pathogens.</title>
        <authorList>
            <person name="Haridas S."/>
            <person name="Albert R."/>
            <person name="Binder M."/>
            <person name="Bloem J."/>
            <person name="Labutti K."/>
            <person name="Salamov A."/>
            <person name="Andreopoulos B."/>
            <person name="Baker S."/>
            <person name="Barry K."/>
            <person name="Bills G."/>
            <person name="Bluhm B."/>
            <person name="Cannon C."/>
            <person name="Castanera R."/>
            <person name="Culley D."/>
            <person name="Daum C."/>
            <person name="Ezra D."/>
            <person name="Gonzalez J."/>
            <person name="Henrissat B."/>
            <person name="Kuo A."/>
            <person name="Liang C."/>
            <person name="Lipzen A."/>
            <person name="Lutzoni F."/>
            <person name="Magnuson J."/>
            <person name="Mondo S."/>
            <person name="Nolan M."/>
            <person name="Ohm R."/>
            <person name="Pangilinan J."/>
            <person name="Park H.-J."/>
            <person name="Ramirez L."/>
            <person name="Alfaro M."/>
            <person name="Sun H."/>
            <person name="Tritt A."/>
            <person name="Yoshinaga Y."/>
            <person name="Zwiers L.-H."/>
            <person name="Turgeon B."/>
            <person name="Goodwin S."/>
            <person name="Spatafora J."/>
            <person name="Crous P."/>
            <person name="Grigoriev I."/>
        </authorList>
    </citation>
    <scope>NUCLEOTIDE SEQUENCE</scope>
    <source>
        <strain evidence="1">ATCC 200398</strain>
    </source>
</reference>
<proteinExistence type="predicted"/>
<sequence>MRRDLSSYPWLAGLIDSRRLAGTLHVADPHLPKICIYSTNLMAPVASYVDGPKVRLFRKVAEHLLAKVLTDPTADVVDRLLRLSIPSSRAGDLIFFCRGINLATLACPGPLIRTSLASTTDFSSCAIVTATGPTSGPWPCFLHHGLVHGPIFKLMASRTESPVKKRGQPVEQEASQKGSYRSEPPLFILRLYFADTFSATSLIPILDFTIFIATVFRDPWAALTYCACRQIAKPPRPSYFSIWYCSPAGSHTGAGGDVEPVLFAVLNVCWTLAQAEGLAALEQGVFRFLKVEQLKIQALLACGCSDATCCDQMLLVCCIPNEELARRLDLEVRATNHYAVPATRVFIRIYGSVFSSAVLARGTFARSCDLKYNIPYRAVFGEQKGGLPWSFLVFPTLSNFFKTGCPNFHLLDSHNLRLMPELVADIEPNKHRKEDISNHEL</sequence>
<gene>
    <name evidence="1" type="ORF">BDR25DRAFT_352043</name>
</gene>
<evidence type="ECO:0000313" key="2">
    <source>
        <dbReference type="Proteomes" id="UP000799755"/>
    </source>
</evidence>
<name>A0ACB6R4U7_9PLEO</name>
<accession>A0ACB6R4U7</accession>
<comment type="caution">
    <text evidence="1">The sequence shown here is derived from an EMBL/GenBank/DDBJ whole genome shotgun (WGS) entry which is preliminary data.</text>
</comment>